<dbReference type="PANTHER" id="PTHR36766:SF42">
    <property type="entry name" value="NB-ARC DOMAIN DISEASE RESISTANCE PROTEIN"/>
    <property type="match status" value="1"/>
</dbReference>
<evidence type="ECO:0000259" key="6">
    <source>
        <dbReference type="Pfam" id="PF00931"/>
    </source>
</evidence>
<evidence type="ECO:0000313" key="12">
    <source>
        <dbReference type="RefSeq" id="XP_052117397.1"/>
    </source>
</evidence>
<feature type="domain" description="Disease resistance N-terminal" evidence="7">
    <location>
        <begin position="6"/>
        <end position="87"/>
    </location>
</feature>
<feature type="domain" description="R13L1/DRL21-like LRR repeat region" evidence="10">
    <location>
        <begin position="666"/>
        <end position="790"/>
    </location>
</feature>
<sequence length="1133" mass="129244">MADALLGIVVENLHTFLRDQLATFYGVQSQIQELSSNLTAIHAVIQDAEEKQITSHAVKDWLNKLSDAAHVLDDMLDECSIKFNALQIPHGNCFSCFNPEMILFRFDIGKRMKAIRDRFLQIDEERRRFELQPGVVERLQEDEEWHQTSSLITEQRIYGRHQDIETIVELLSTGAGDGDGEDLAVYPIVGVGGLGKTTLARWVFNDERVIKHFDFRIWVCVSNDFNMMRILKSIVESATKKNPDLFTLEAMQKRVQEELLGKRCLIVLDDVWNEDQDKWEKLKYTLQCGSGTKGASILVTTRLESVASIMGTCPFHHLLPLSEDENWLLFKHYAFGQEREERAELVTIGKEIVKKCAGSPLASKALGSLLRFRNDVKQWLSVKISKLWDIPEGNAIMDALRISYFNLDLSIRRCFSFCAIYPQDFQIVKEQLIHLWMANGLIKARGNMEVEEVGNEVWDELCQKSFFQDVRTDSSGTITFKMHDLFLELAQSIMGEECVVSKSANLTSLTSRVHHVSCLDFYETLNLNQGALKKAESLRTFINLYPTLSNSRVLPTISSLRALTTSSSKLSALKNLTHLRYLTLYNSSITTLPKSVSRLQKLQILKLEDCDYLSCLPKQLTQLQDLRHLIVKNCESLVALPPKIGNLKRLRTLSTFIVHPKEGFTLAELRDLQLGGKLHIKGLKHVPNECDAKAANLSSKKDLNCLYLSWGSNANLQCNDDEKVLEALEAHSNIKSFGMKGYNGTKMPNWMNNISLLSRLTNVIFYDCNNCEQLPALGKLPHLTILFVCGMRDLKYIDDDAYEGAEEKAFKSLKKLTLFRLPNLERVLRDERAEMLPLLSELSISCVPKLKLPHLPSVSHLQIQGLKSVFDYNGNKSIASFPEPIVQNMHHIKTLRIEYFYEKVLPDELSSLSVLQELVLFGCDELESLSENVLQGLSSLRILKIMCCDRLNNLTEGMRHLMHLERLEIWACPELVALPSSMNQLTSLLDVTIFGEDNNPIIPEGLQYIPSLQILTLYNVDSLPEWLGHMTSLQQLHIGLCPELRSLPSGFRHLTNLHKLYINECPKLAKQCKRESGEDWQNIAHIPHFELVAVQEETFCDKISTKWNPRKSTKDQSYYLTPDYEFDRMVDQL</sequence>
<keyword evidence="11" id="KW-1185">Reference proteome</keyword>
<keyword evidence="2" id="KW-0677">Repeat</keyword>
<evidence type="ECO:0000259" key="10">
    <source>
        <dbReference type="Pfam" id="PF25019"/>
    </source>
</evidence>
<keyword evidence="3" id="KW-0547">Nucleotide-binding</keyword>
<dbReference type="Proteomes" id="UP000515211">
    <property type="component" value="Chromosome 5"/>
</dbReference>
<dbReference type="InterPro" id="IPR058922">
    <property type="entry name" value="WHD_DRP"/>
</dbReference>
<feature type="domain" description="Disease resistance R13L4/SHOC-2-like LRR" evidence="9">
    <location>
        <begin position="907"/>
        <end position="1092"/>
    </location>
</feature>
<organism evidence="11 12">
    <name type="scientific">Arachis duranensis</name>
    <name type="common">Wild peanut</name>
    <dbReference type="NCBI Taxonomy" id="130453"/>
    <lineage>
        <taxon>Eukaryota</taxon>
        <taxon>Viridiplantae</taxon>
        <taxon>Streptophyta</taxon>
        <taxon>Embryophyta</taxon>
        <taxon>Tracheophyta</taxon>
        <taxon>Spermatophyta</taxon>
        <taxon>Magnoliopsida</taxon>
        <taxon>eudicotyledons</taxon>
        <taxon>Gunneridae</taxon>
        <taxon>Pentapetalae</taxon>
        <taxon>rosids</taxon>
        <taxon>fabids</taxon>
        <taxon>Fabales</taxon>
        <taxon>Fabaceae</taxon>
        <taxon>Papilionoideae</taxon>
        <taxon>50 kb inversion clade</taxon>
        <taxon>dalbergioids sensu lato</taxon>
        <taxon>Dalbergieae</taxon>
        <taxon>Pterocarpus clade</taxon>
        <taxon>Arachis</taxon>
    </lineage>
</organism>
<dbReference type="PANTHER" id="PTHR36766">
    <property type="entry name" value="PLANT BROAD-SPECTRUM MILDEW RESISTANCE PROTEIN RPW8"/>
    <property type="match status" value="1"/>
</dbReference>
<name>A0A9C6TNS8_ARADU</name>
<protein>
    <submittedName>
        <fullName evidence="12">Disease resistance protein RGA4</fullName>
    </submittedName>
</protein>
<dbReference type="Pfam" id="PF25019">
    <property type="entry name" value="LRR_R13L1-DRL21"/>
    <property type="match status" value="1"/>
</dbReference>
<reference evidence="11" key="1">
    <citation type="journal article" date="2016" name="Nat. Genet.">
        <title>The genome sequences of Arachis duranensis and Arachis ipaensis, the diploid ancestors of cultivated peanut.</title>
        <authorList>
            <person name="Bertioli D.J."/>
            <person name="Cannon S.B."/>
            <person name="Froenicke L."/>
            <person name="Huang G."/>
            <person name="Farmer A.D."/>
            <person name="Cannon E.K."/>
            <person name="Liu X."/>
            <person name="Gao D."/>
            <person name="Clevenger J."/>
            <person name="Dash S."/>
            <person name="Ren L."/>
            <person name="Moretzsohn M.C."/>
            <person name="Shirasawa K."/>
            <person name="Huang W."/>
            <person name="Vidigal B."/>
            <person name="Abernathy B."/>
            <person name="Chu Y."/>
            <person name="Niederhuth C.E."/>
            <person name="Umale P."/>
            <person name="Araujo A.C."/>
            <person name="Kozik A."/>
            <person name="Kim K.D."/>
            <person name="Burow M.D."/>
            <person name="Varshney R.K."/>
            <person name="Wang X."/>
            <person name="Zhang X."/>
            <person name="Barkley N."/>
            <person name="Guimaraes P.M."/>
            <person name="Isobe S."/>
            <person name="Guo B."/>
            <person name="Liao B."/>
            <person name="Stalker H.T."/>
            <person name="Schmitz R.J."/>
            <person name="Scheffler B.E."/>
            <person name="Leal-Bertioli S.C."/>
            <person name="Xun X."/>
            <person name="Jackson S.A."/>
            <person name="Michelmore R."/>
            <person name="Ozias-Akins P."/>
        </authorList>
    </citation>
    <scope>NUCLEOTIDE SEQUENCE [LARGE SCALE GENOMIC DNA]</scope>
    <source>
        <strain evidence="11">cv. V14167</strain>
    </source>
</reference>
<dbReference type="PRINTS" id="PR00364">
    <property type="entry name" value="DISEASERSIST"/>
</dbReference>
<dbReference type="Gene3D" id="3.80.10.10">
    <property type="entry name" value="Ribonuclease Inhibitor"/>
    <property type="match status" value="3"/>
</dbReference>
<dbReference type="CDD" id="cd14798">
    <property type="entry name" value="RX-CC_like"/>
    <property type="match status" value="1"/>
</dbReference>
<dbReference type="RefSeq" id="XP_052117397.1">
    <property type="nucleotide sequence ID" value="XM_052261437.1"/>
</dbReference>
<dbReference type="GeneID" id="107487102"/>
<accession>A0A9C6TNS8</accession>
<dbReference type="GO" id="GO:0043531">
    <property type="term" value="F:ADP binding"/>
    <property type="evidence" value="ECO:0007669"/>
    <property type="project" value="InterPro"/>
</dbReference>
<evidence type="ECO:0000259" key="8">
    <source>
        <dbReference type="Pfam" id="PF23559"/>
    </source>
</evidence>
<dbReference type="InterPro" id="IPR042197">
    <property type="entry name" value="Apaf_helical"/>
</dbReference>
<evidence type="ECO:0000313" key="11">
    <source>
        <dbReference type="Proteomes" id="UP000515211"/>
    </source>
</evidence>
<dbReference type="InterPro" id="IPR041118">
    <property type="entry name" value="Rx_N"/>
</dbReference>
<evidence type="ECO:0000259" key="7">
    <source>
        <dbReference type="Pfam" id="PF18052"/>
    </source>
</evidence>
<gene>
    <name evidence="12" type="primary">LOC107487102</name>
</gene>
<dbReference type="Gene3D" id="1.10.10.10">
    <property type="entry name" value="Winged helix-like DNA-binding domain superfamily/Winged helix DNA-binding domain"/>
    <property type="match status" value="1"/>
</dbReference>
<dbReference type="SUPFAM" id="SSF52540">
    <property type="entry name" value="P-loop containing nucleoside triphosphate hydrolases"/>
    <property type="match status" value="1"/>
</dbReference>
<keyword evidence="1" id="KW-0433">Leucine-rich repeat</keyword>
<evidence type="ECO:0000259" key="9">
    <source>
        <dbReference type="Pfam" id="PF23598"/>
    </source>
</evidence>
<dbReference type="Pfam" id="PF00931">
    <property type="entry name" value="NB-ARC"/>
    <property type="match status" value="1"/>
</dbReference>
<evidence type="ECO:0000256" key="2">
    <source>
        <dbReference type="ARBA" id="ARBA00022737"/>
    </source>
</evidence>
<dbReference type="KEGG" id="adu:107487102"/>
<reference evidence="12" key="2">
    <citation type="submission" date="2025-08" db="UniProtKB">
        <authorList>
            <consortium name="RefSeq"/>
        </authorList>
    </citation>
    <scope>IDENTIFICATION</scope>
    <source>
        <tissue evidence="12">Whole plant</tissue>
    </source>
</reference>
<dbReference type="InterPro" id="IPR032675">
    <property type="entry name" value="LRR_dom_sf"/>
</dbReference>
<evidence type="ECO:0000256" key="3">
    <source>
        <dbReference type="ARBA" id="ARBA00022741"/>
    </source>
</evidence>
<dbReference type="InterPro" id="IPR055414">
    <property type="entry name" value="LRR_R13L4/SHOC2-like"/>
</dbReference>
<keyword evidence="5" id="KW-0067">ATP-binding</keyword>
<dbReference type="InterPro" id="IPR002182">
    <property type="entry name" value="NB-ARC"/>
</dbReference>
<dbReference type="GO" id="GO:0006952">
    <property type="term" value="P:defense response"/>
    <property type="evidence" value="ECO:0007669"/>
    <property type="project" value="UniProtKB-KW"/>
</dbReference>
<evidence type="ECO:0000256" key="1">
    <source>
        <dbReference type="ARBA" id="ARBA00022614"/>
    </source>
</evidence>
<proteinExistence type="predicted"/>
<dbReference type="Pfam" id="PF18052">
    <property type="entry name" value="Rx_N"/>
    <property type="match status" value="1"/>
</dbReference>
<dbReference type="FunFam" id="1.10.10.10:FF:000322">
    <property type="entry name" value="Probable disease resistance protein At1g63360"/>
    <property type="match status" value="1"/>
</dbReference>
<dbReference type="Pfam" id="PF23598">
    <property type="entry name" value="LRR_14"/>
    <property type="match status" value="1"/>
</dbReference>
<dbReference type="Pfam" id="PF23559">
    <property type="entry name" value="WHD_DRP"/>
    <property type="match status" value="1"/>
</dbReference>
<dbReference type="GO" id="GO:0005524">
    <property type="term" value="F:ATP binding"/>
    <property type="evidence" value="ECO:0007669"/>
    <property type="project" value="UniProtKB-KW"/>
</dbReference>
<dbReference type="Gene3D" id="3.40.50.300">
    <property type="entry name" value="P-loop containing nucleotide triphosphate hydrolases"/>
    <property type="match status" value="1"/>
</dbReference>
<feature type="domain" description="Disease resistance protein winged helix" evidence="8">
    <location>
        <begin position="420"/>
        <end position="490"/>
    </location>
</feature>
<dbReference type="InterPro" id="IPR056789">
    <property type="entry name" value="LRR_R13L1-DRL21"/>
</dbReference>
<dbReference type="Gene3D" id="1.20.5.4130">
    <property type="match status" value="1"/>
</dbReference>
<dbReference type="SUPFAM" id="SSF52058">
    <property type="entry name" value="L domain-like"/>
    <property type="match status" value="2"/>
</dbReference>
<dbReference type="InterPro" id="IPR038005">
    <property type="entry name" value="RX-like_CC"/>
</dbReference>
<feature type="domain" description="NB-ARC" evidence="6">
    <location>
        <begin position="180"/>
        <end position="338"/>
    </location>
</feature>
<dbReference type="InterPro" id="IPR027417">
    <property type="entry name" value="P-loop_NTPase"/>
</dbReference>
<evidence type="ECO:0000256" key="5">
    <source>
        <dbReference type="ARBA" id="ARBA00022840"/>
    </source>
</evidence>
<dbReference type="InterPro" id="IPR036388">
    <property type="entry name" value="WH-like_DNA-bd_sf"/>
</dbReference>
<dbReference type="AlphaFoldDB" id="A0A9C6TNS8"/>
<dbReference type="Gene3D" id="1.10.8.430">
    <property type="entry name" value="Helical domain of apoptotic protease-activating factors"/>
    <property type="match status" value="1"/>
</dbReference>
<keyword evidence="4" id="KW-0611">Plant defense</keyword>
<dbReference type="GO" id="GO:0051707">
    <property type="term" value="P:response to other organism"/>
    <property type="evidence" value="ECO:0007669"/>
    <property type="project" value="UniProtKB-ARBA"/>
</dbReference>
<evidence type="ECO:0000256" key="4">
    <source>
        <dbReference type="ARBA" id="ARBA00022821"/>
    </source>
</evidence>